<dbReference type="Proteomes" id="UP000008825">
    <property type="component" value="Chromosome"/>
</dbReference>
<gene>
    <name evidence="2" type="ordered locus">Gbem_2034</name>
</gene>
<keyword evidence="1" id="KW-0460">Magnesium</keyword>
<dbReference type="AlphaFoldDB" id="B5ECL2"/>
<keyword evidence="1" id="KW-0479">Metal-binding</keyword>
<feature type="binding site" evidence="1">
    <location>
        <position position="36"/>
    </location>
    <ligand>
        <name>Mg(2+)</name>
        <dbReference type="ChEBI" id="CHEBI:18420"/>
        <label>1</label>
    </ligand>
</feature>
<name>B5ECL2_CITBB</name>
<dbReference type="InterPro" id="IPR036705">
    <property type="entry name" value="Ribosyl_crysJ1_sf"/>
</dbReference>
<feature type="binding site" evidence="1">
    <location>
        <position position="34"/>
    </location>
    <ligand>
        <name>Mg(2+)</name>
        <dbReference type="ChEBI" id="CHEBI:18420"/>
        <label>1</label>
    </ligand>
</feature>
<evidence type="ECO:0000256" key="1">
    <source>
        <dbReference type="PIRSR" id="PIRSR605502-1"/>
    </source>
</evidence>
<reference evidence="2 3" key="1">
    <citation type="submission" date="2008-07" db="EMBL/GenBank/DDBJ databases">
        <title>Complete sequence of Geobacter bemidjiensis BEM.</title>
        <authorList>
            <consortium name="US DOE Joint Genome Institute"/>
            <person name="Lucas S."/>
            <person name="Copeland A."/>
            <person name="Lapidus A."/>
            <person name="Glavina del Rio T."/>
            <person name="Dalin E."/>
            <person name="Tice H."/>
            <person name="Bruce D."/>
            <person name="Goodwin L."/>
            <person name="Pitluck S."/>
            <person name="Kiss H."/>
            <person name="Brettin T."/>
            <person name="Detter J.C."/>
            <person name="Han C."/>
            <person name="Kuske C.R."/>
            <person name="Schmutz J."/>
            <person name="Larimer F."/>
            <person name="Land M."/>
            <person name="Hauser L."/>
            <person name="Kyrpides N."/>
            <person name="Lykidis A."/>
            <person name="Lovley D."/>
            <person name="Richardson P."/>
        </authorList>
    </citation>
    <scope>NUCLEOTIDE SEQUENCE [LARGE SCALE GENOMIC DNA]</scope>
    <source>
        <strain evidence="3">ATCC BAA-1014 / DSM 16622 / JCM 12645 / Bem</strain>
    </source>
</reference>
<organism evidence="2 3">
    <name type="scientific">Citrifermentans bemidjiense (strain ATCC BAA-1014 / DSM 16622 / JCM 12645 / Bem)</name>
    <name type="common">Geobacter bemidjiensis</name>
    <dbReference type="NCBI Taxonomy" id="404380"/>
    <lineage>
        <taxon>Bacteria</taxon>
        <taxon>Pseudomonadati</taxon>
        <taxon>Thermodesulfobacteriota</taxon>
        <taxon>Desulfuromonadia</taxon>
        <taxon>Geobacterales</taxon>
        <taxon>Geobacteraceae</taxon>
        <taxon>Citrifermentans</taxon>
    </lineage>
</organism>
<dbReference type="Gene3D" id="1.10.4080.10">
    <property type="entry name" value="ADP-ribosylation/Crystallin J1"/>
    <property type="match status" value="1"/>
</dbReference>
<feature type="binding site" evidence="1">
    <location>
        <position position="211"/>
    </location>
    <ligand>
        <name>Mg(2+)</name>
        <dbReference type="ChEBI" id="CHEBI:18420"/>
        <label>1</label>
    </ligand>
</feature>
<dbReference type="SUPFAM" id="SSF101478">
    <property type="entry name" value="ADP-ribosylglycohydrolase"/>
    <property type="match status" value="1"/>
</dbReference>
<dbReference type="OrthoDB" id="9798107at2"/>
<proteinExistence type="predicted"/>
<dbReference type="STRING" id="404380.Gbem_2034"/>
<feature type="binding site" evidence="1">
    <location>
        <position position="210"/>
    </location>
    <ligand>
        <name>Mg(2+)</name>
        <dbReference type="ChEBI" id="CHEBI:18420"/>
        <label>1</label>
    </ligand>
</feature>
<dbReference type="EMBL" id="CP001124">
    <property type="protein sequence ID" value="ACH39047.1"/>
    <property type="molecule type" value="Genomic_DNA"/>
</dbReference>
<dbReference type="PANTHER" id="PTHR16222">
    <property type="entry name" value="ADP-RIBOSYLGLYCOHYDROLASE"/>
    <property type="match status" value="1"/>
</dbReference>
<dbReference type="InterPro" id="IPR050792">
    <property type="entry name" value="ADP-ribosylglycohydrolase"/>
</dbReference>
<accession>B5ECL2</accession>
<dbReference type="eggNOG" id="COG1397">
    <property type="taxonomic scope" value="Bacteria"/>
</dbReference>
<dbReference type="RefSeq" id="WP_012530468.1">
    <property type="nucleotide sequence ID" value="NC_011146.1"/>
</dbReference>
<keyword evidence="2" id="KW-0378">Hydrolase</keyword>
<sequence length="273" mass="29734">MLGALTGDIVGSIYEWNNIKTTVFPLFQKECRFTDDSVLTVALAESILTGEPYAALMRRYCRRYPDAGYGGKFLSWAQSDDAPAYQSYGNGSAMRISPAGWAFDNLDQVLQKAKEYSAVTHDHPEGVKGAQATAASIYLARSGAAKKEIETFVAGRFGYDLSRSCDEIRPGYSFDVTCQGTVPQALTAFLESTDFESAIRLAISLGGDSDTLAAITGGIAQAYYGGVPAAIAAETLRFLDEPLRKVTLEFEARFVSGRTDQKKGDRLLFDFKK</sequence>
<keyword evidence="3" id="KW-1185">Reference proteome</keyword>
<dbReference type="PANTHER" id="PTHR16222:SF12">
    <property type="entry name" value="ADP-RIBOSYLGLYCOHYDROLASE-RELATED"/>
    <property type="match status" value="1"/>
</dbReference>
<evidence type="ECO:0000313" key="2">
    <source>
        <dbReference type="EMBL" id="ACH39047.1"/>
    </source>
</evidence>
<dbReference type="Pfam" id="PF03747">
    <property type="entry name" value="ADP_ribosyl_GH"/>
    <property type="match status" value="1"/>
</dbReference>
<dbReference type="KEGG" id="gbm:Gbem_2034"/>
<reference evidence="2 3" key="2">
    <citation type="journal article" date="2010" name="BMC Genomics">
        <title>The genome of Geobacter bemidjiensis, exemplar for the subsurface clade of Geobacter species that predominate in Fe(III)-reducing subsurface environments.</title>
        <authorList>
            <person name="Aklujkar M."/>
            <person name="Young N.D."/>
            <person name="Holmes D."/>
            <person name="Chavan M."/>
            <person name="Risso C."/>
            <person name="Kiss H.E."/>
            <person name="Han C.S."/>
            <person name="Land M.L."/>
            <person name="Lovley D.R."/>
        </authorList>
    </citation>
    <scope>NUCLEOTIDE SEQUENCE [LARGE SCALE GENOMIC DNA]</scope>
    <source>
        <strain evidence="3">ATCC BAA-1014 / DSM 16622 / JCM 12645 / Bem</strain>
    </source>
</reference>
<dbReference type="InterPro" id="IPR005502">
    <property type="entry name" value="Ribosyl_crysJ1"/>
</dbReference>
<dbReference type="GO" id="GO:0046872">
    <property type="term" value="F:metal ion binding"/>
    <property type="evidence" value="ECO:0007669"/>
    <property type="project" value="UniProtKB-KW"/>
</dbReference>
<feature type="binding site" evidence="1">
    <location>
        <position position="208"/>
    </location>
    <ligand>
        <name>Mg(2+)</name>
        <dbReference type="ChEBI" id="CHEBI:18420"/>
        <label>1</label>
    </ligand>
</feature>
<dbReference type="HOGENOM" id="CLU_024566_1_0_7"/>
<feature type="binding site" evidence="1">
    <location>
        <position position="35"/>
    </location>
    <ligand>
        <name>Mg(2+)</name>
        <dbReference type="ChEBI" id="CHEBI:18420"/>
        <label>1</label>
    </ligand>
</feature>
<protein>
    <submittedName>
        <fullName evidence="2">ADP-ribosyl-glycohydrolase superfamily protein</fullName>
    </submittedName>
</protein>
<evidence type="ECO:0000313" key="3">
    <source>
        <dbReference type="Proteomes" id="UP000008825"/>
    </source>
</evidence>
<comment type="cofactor">
    <cofactor evidence="1">
        <name>Mg(2+)</name>
        <dbReference type="ChEBI" id="CHEBI:18420"/>
    </cofactor>
    <text evidence="1">Binds 2 magnesium ions per subunit.</text>
</comment>
<dbReference type="GO" id="GO:0016787">
    <property type="term" value="F:hydrolase activity"/>
    <property type="evidence" value="ECO:0007669"/>
    <property type="project" value="UniProtKB-KW"/>
</dbReference>